<evidence type="ECO:0000256" key="4">
    <source>
        <dbReference type="ARBA" id="ARBA00022475"/>
    </source>
</evidence>
<dbReference type="InterPro" id="IPR003594">
    <property type="entry name" value="HATPase_dom"/>
</dbReference>
<dbReference type="InterPro" id="IPR010559">
    <property type="entry name" value="Sig_transdc_His_kin_internal"/>
</dbReference>
<dbReference type="InterPro" id="IPR036890">
    <property type="entry name" value="HATPase_C_sf"/>
</dbReference>
<accession>A0A1B2DQN2</accession>
<sequence>MKLQRLYDQYVRNNLFMKMILLFVLITTGTIVTFAYFMYDFMSQSIVRNELENQKKAMDSVNSYMTRKYDSVQSMMVDVYRNEPLSLNLSYFLQNPFDDYMKFRLDQNIDETSTSLPKGLDYFDNKLEDDPDIENLLLYSSNRQFLYVYKKNHVTKLISSNASRSYIPDAMAQEDTRVSVPNIWVRRAIEQSDPELYAFRLPINDKQTLKGLGQLLVYYKSDQIRQALKNYEGQLKGYIVVLNPAGEVLFDSSDTYYGKIYPYMDKLDTLYGTAMLEQESYVTTLTQNQAGFIVVGVAPKAEVAAAAHGLKQMIMLISALCIAVVLLVPTLAVVNFAKRTNKIIRFMRKVESGELTARIQDDRGDELGQISRSFNDMLDELSRHIDTVYKAEIKQKHTELAALQARVNPHFLYNTLEVIRMRAVSQGAKDVGEMIYSLSVLFKSFVQPKGSNTLKDELETARLYLELFRIRYKDRLSFAISCEEGLGDKQVMRMALQPLIENYVVHGLRPRSMDNEVQLEVRRKEERIWVTIADNGSGISSKRLEEIRQSLALPEEAGGGSFGLRSVHERLQLLYGSEYGLDIDSKEGEGTTVTLSFPYDKEAEHV</sequence>
<feature type="domain" description="HAMP" evidence="16">
    <location>
        <begin position="334"/>
        <end position="386"/>
    </location>
</feature>
<dbReference type="GO" id="GO:0000155">
    <property type="term" value="F:phosphorelay sensor kinase activity"/>
    <property type="evidence" value="ECO:0007669"/>
    <property type="project" value="InterPro"/>
</dbReference>
<dbReference type="SMART" id="SM00304">
    <property type="entry name" value="HAMP"/>
    <property type="match status" value="1"/>
</dbReference>
<feature type="domain" description="Histidine kinase" evidence="15">
    <location>
        <begin position="487"/>
        <end position="601"/>
    </location>
</feature>
<keyword evidence="5" id="KW-0597">Phosphoprotein</keyword>
<dbReference type="SUPFAM" id="SSF158472">
    <property type="entry name" value="HAMP domain-like"/>
    <property type="match status" value="1"/>
</dbReference>
<feature type="transmembrane region" description="Helical" evidence="14">
    <location>
        <begin position="313"/>
        <end position="337"/>
    </location>
</feature>
<keyword evidence="9 17" id="KW-0418">Kinase</keyword>
<dbReference type="InterPro" id="IPR003660">
    <property type="entry name" value="HAMP_dom"/>
</dbReference>
<dbReference type="Gene3D" id="3.30.565.10">
    <property type="entry name" value="Histidine kinase-like ATPase, C-terminal domain"/>
    <property type="match status" value="1"/>
</dbReference>
<organism evidence="17">
    <name type="scientific">Paenibacillus sp. BIHB 4019</name>
    <dbReference type="NCBI Taxonomy" id="1870819"/>
    <lineage>
        <taxon>Bacteria</taxon>
        <taxon>Bacillati</taxon>
        <taxon>Bacillota</taxon>
        <taxon>Bacilli</taxon>
        <taxon>Bacillales</taxon>
        <taxon>Paenibacillaceae</taxon>
        <taxon>Paenibacillus</taxon>
    </lineage>
</organism>
<comment type="subcellular location">
    <subcellularLocation>
        <location evidence="2">Cell membrane</location>
        <topology evidence="2">Multi-pass membrane protein</topology>
    </subcellularLocation>
</comment>
<evidence type="ECO:0000313" key="17">
    <source>
        <dbReference type="EMBL" id="ANY70005.1"/>
    </source>
</evidence>
<dbReference type="GO" id="GO:0005886">
    <property type="term" value="C:plasma membrane"/>
    <property type="evidence" value="ECO:0007669"/>
    <property type="project" value="UniProtKB-SubCell"/>
</dbReference>
<evidence type="ECO:0000256" key="7">
    <source>
        <dbReference type="ARBA" id="ARBA00022692"/>
    </source>
</evidence>
<dbReference type="PROSITE" id="PS50109">
    <property type="entry name" value="HIS_KIN"/>
    <property type="match status" value="1"/>
</dbReference>
<proteinExistence type="predicted"/>
<reference evidence="17" key="1">
    <citation type="submission" date="2016-08" db="EMBL/GenBank/DDBJ databases">
        <title>Complete Genome Seqeunce of Paenibacillus sp. BIHB 4019 from tea rhizoplane.</title>
        <authorList>
            <person name="Thakur R."/>
            <person name="Swarnkar M.K."/>
            <person name="Gulati A."/>
        </authorList>
    </citation>
    <scope>NUCLEOTIDE SEQUENCE [LARGE SCALE GENOMIC DNA]</scope>
    <source>
        <strain evidence="17">BIHB4019</strain>
    </source>
</reference>
<dbReference type="Pfam" id="PF06580">
    <property type="entry name" value="His_kinase"/>
    <property type="match status" value="1"/>
</dbReference>
<dbReference type="PROSITE" id="PS50885">
    <property type="entry name" value="HAMP"/>
    <property type="match status" value="1"/>
</dbReference>
<name>A0A1B2DQN2_9BACL</name>
<dbReference type="InterPro" id="IPR050640">
    <property type="entry name" value="Bact_2-comp_sensor_kinase"/>
</dbReference>
<keyword evidence="4" id="KW-1003">Cell membrane</keyword>
<evidence type="ECO:0000259" key="16">
    <source>
        <dbReference type="PROSITE" id="PS50885"/>
    </source>
</evidence>
<dbReference type="PANTHER" id="PTHR34220:SF11">
    <property type="entry name" value="SENSOR PROTEIN KINASE HPTS"/>
    <property type="match status" value="1"/>
</dbReference>
<dbReference type="Gene3D" id="6.10.340.10">
    <property type="match status" value="1"/>
</dbReference>
<dbReference type="PANTHER" id="PTHR34220">
    <property type="entry name" value="SENSOR HISTIDINE KINASE YPDA"/>
    <property type="match status" value="1"/>
</dbReference>
<evidence type="ECO:0000256" key="10">
    <source>
        <dbReference type="ARBA" id="ARBA00022840"/>
    </source>
</evidence>
<dbReference type="SUPFAM" id="SSF55874">
    <property type="entry name" value="ATPase domain of HSP90 chaperone/DNA topoisomerase II/histidine kinase"/>
    <property type="match status" value="1"/>
</dbReference>
<evidence type="ECO:0000256" key="9">
    <source>
        <dbReference type="ARBA" id="ARBA00022777"/>
    </source>
</evidence>
<evidence type="ECO:0000256" key="14">
    <source>
        <dbReference type="SAM" id="Phobius"/>
    </source>
</evidence>
<evidence type="ECO:0000256" key="3">
    <source>
        <dbReference type="ARBA" id="ARBA00012438"/>
    </source>
</evidence>
<keyword evidence="12" id="KW-0902">Two-component regulatory system</keyword>
<dbReference type="SMART" id="SM00387">
    <property type="entry name" value="HATPase_c"/>
    <property type="match status" value="1"/>
</dbReference>
<dbReference type="CDD" id="cd06225">
    <property type="entry name" value="HAMP"/>
    <property type="match status" value="1"/>
</dbReference>
<dbReference type="Pfam" id="PF02518">
    <property type="entry name" value="HATPase_c"/>
    <property type="match status" value="1"/>
</dbReference>
<evidence type="ECO:0000259" key="15">
    <source>
        <dbReference type="PROSITE" id="PS50109"/>
    </source>
</evidence>
<dbReference type="EC" id="2.7.13.3" evidence="3"/>
<feature type="transmembrane region" description="Helical" evidence="14">
    <location>
        <begin position="20"/>
        <end position="39"/>
    </location>
</feature>
<keyword evidence="6" id="KW-0808">Transferase</keyword>
<protein>
    <recommendedName>
        <fullName evidence="3">histidine kinase</fullName>
        <ecNumber evidence="3">2.7.13.3</ecNumber>
    </recommendedName>
</protein>
<evidence type="ECO:0000256" key="8">
    <source>
        <dbReference type="ARBA" id="ARBA00022741"/>
    </source>
</evidence>
<dbReference type="InterPro" id="IPR004358">
    <property type="entry name" value="Sig_transdc_His_kin-like_C"/>
</dbReference>
<evidence type="ECO:0000256" key="13">
    <source>
        <dbReference type="ARBA" id="ARBA00023136"/>
    </source>
</evidence>
<dbReference type="RefSeq" id="WP_099520954.1">
    <property type="nucleotide sequence ID" value="NZ_CP016808.1"/>
</dbReference>
<dbReference type="Pfam" id="PF00672">
    <property type="entry name" value="HAMP"/>
    <property type="match status" value="1"/>
</dbReference>
<keyword evidence="11 14" id="KW-1133">Transmembrane helix</keyword>
<evidence type="ECO:0000256" key="1">
    <source>
        <dbReference type="ARBA" id="ARBA00000085"/>
    </source>
</evidence>
<dbReference type="AlphaFoldDB" id="A0A1B2DQN2"/>
<comment type="catalytic activity">
    <reaction evidence="1">
        <text>ATP + protein L-histidine = ADP + protein N-phospho-L-histidine.</text>
        <dbReference type="EC" id="2.7.13.3"/>
    </reaction>
</comment>
<dbReference type="InterPro" id="IPR005467">
    <property type="entry name" value="His_kinase_dom"/>
</dbReference>
<keyword evidence="10" id="KW-0067">ATP-binding</keyword>
<dbReference type="PRINTS" id="PR00344">
    <property type="entry name" value="BCTRLSENSOR"/>
</dbReference>
<dbReference type="EMBL" id="CP016808">
    <property type="protein sequence ID" value="ANY70005.1"/>
    <property type="molecule type" value="Genomic_DNA"/>
</dbReference>
<keyword evidence="7 14" id="KW-0812">Transmembrane</keyword>
<evidence type="ECO:0000256" key="6">
    <source>
        <dbReference type="ARBA" id="ARBA00022679"/>
    </source>
</evidence>
<gene>
    <name evidence="17" type="ORF">BBD42_28515</name>
</gene>
<evidence type="ECO:0000256" key="11">
    <source>
        <dbReference type="ARBA" id="ARBA00022989"/>
    </source>
</evidence>
<keyword evidence="8" id="KW-0547">Nucleotide-binding</keyword>
<dbReference type="GO" id="GO:0005524">
    <property type="term" value="F:ATP binding"/>
    <property type="evidence" value="ECO:0007669"/>
    <property type="project" value="UniProtKB-KW"/>
</dbReference>
<evidence type="ECO:0000256" key="5">
    <source>
        <dbReference type="ARBA" id="ARBA00022553"/>
    </source>
</evidence>
<keyword evidence="13 14" id="KW-0472">Membrane</keyword>
<evidence type="ECO:0000256" key="12">
    <source>
        <dbReference type="ARBA" id="ARBA00023012"/>
    </source>
</evidence>
<evidence type="ECO:0000256" key="2">
    <source>
        <dbReference type="ARBA" id="ARBA00004651"/>
    </source>
</evidence>